<sequence>MVLIHPPPPSLHRAVPRLTDSQCKGHPSPCMAKDREWHQTLVISTEHLSLIPGLVVLIKHTQDPIPPLGLNILHKVKFHLRHTLHLWHKTTRAIRPVGPVIPLLLLVPVGLNPARHPTGHKPLILQVEHKVGPHNHQRVDTSRVLDLRAQVVTRPVVPINRVLLSLEVMDLLGIRVPVIQPVLVTMVTVARLVAIPGTILVPGILELAVPFLVVQLVLQVPTTLPIRALDPDCRAPGHKVIM</sequence>
<dbReference type="EMBL" id="HBUF01656907">
    <property type="protein sequence ID" value="CAG6787944.1"/>
    <property type="molecule type" value="Transcribed_RNA"/>
</dbReference>
<dbReference type="AlphaFoldDB" id="A0A8D8RLI8"/>
<evidence type="ECO:0000313" key="1">
    <source>
        <dbReference type="EMBL" id="CAG6653663.1"/>
    </source>
</evidence>
<dbReference type="EMBL" id="HBUF01174705">
    <property type="protein sequence ID" value="CAG6653663.1"/>
    <property type="molecule type" value="Transcribed_RNA"/>
</dbReference>
<proteinExistence type="predicted"/>
<organism evidence="1">
    <name type="scientific">Cacopsylla melanoneura</name>
    <dbReference type="NCBI Taxonomy" id="428564"/>
    <lineage>
        <taxon>Eukaryota</taxon>
        <taxon>Metazoa</taxon>
        <taxon>Ecdysozoa</taxon>
        <taxon>Arthropoda</taxon>
        <taxon>Hexapoda</taxon>
        <taxon>Insecta</taxon>
        <taxon>Pterygota</taxon>
        <taxon>Neoptera</taxon>
        <taxon>Paraneoptera</taxon>
        <taxon>Hemiptera</taxon>
        <taxon>Sternorrhyncha</taxon>
        <taxon>Psylloidea</taxon>
        <taxon>Psyllidae</taxon>
        <taxon>Psyllinae</taxon>
        <taxon>Cacopsylla</taxon>
    </lineage>
</organism>
<reference evidence="1" key="1">
    <citation type="submission" date="2021-05" db="EMBL/GenBank/DDBJ databases">
        <authorList>
            <person name="Alioto T."/>
            <person name="Alioto T."/>
            <person name="Gomez Garrido J."/>
        </authorList>
    </citation>
    <scope>NUCLEOTIDE SEQUENCE</scope>
</reference>
<protein>
    <submittedName>
        <fullName evidence="1">Uncharacterized protein</fullName>
    </submittedName>
</protein>
<name>A0A8D8RLI8_9HEMI</name>
<accession>A0A8D8RLI8</accession>